<dbReference type="eggNOG" id="KOG0714">
    <property type="taxonomic scope" value="Eukaryota"/>
</dbReference>
<evidence type="ECO:0000313" key="4">
    <source>
        <dbReference type="Proteomes" id="UP000031512"/>
    </source>
</evidence>
<keyword evidence="4" id="KW-1185">Reference proteome</keyword>
<organism evidence="3 4">
    <name type="scientific">Theileria equi strain WA</name>
    <dbReference type="NCBI Taxonomy" id="1537102"/>
    <lineage>
        <taxon>Eukaryota</taxon>
        <taxon>Sar</taxon>
        <taxon>Alveolata</taxon>
        <taxon>Apicomplexa</taxon>
        <taxon>Aconoidasida</taxon>
        <taxon>Piroplasmida</taxon>
        <taxon>Theileriidae</taxon>
        <taxon>Theileria</taxon>
    </lineage>
</organism>
<dbReference type="OrthoDB" id="10250354at2759"/>
<gene>
    <name evidence="3" type="ORF">BEWA_037390</name>
</gene>
<dbReference type="AlphaFoldDB" id="L1LEU9"/>
<evidence type="ECO:0000313" key="3">
    <source>
        <dbReference type="EMBL" id="EKX73703.1"/>
    </source>
</evidence>
<proteinExistence type="predicted"/>
<dbReference type="InterPro" id="IPR001623">
    <property type="entry name" value="DnaJ_domain"/>
</dbReference>
<dbReference type="RefSeq" id="XP_004833155.1">
    <property type="nucleotide sequence ID" value="XM_004833098.1"/>
</dbReference>
<dbReference type="SUPFAM" id="SSF46565">
    <property type="entry name" value="Chaperone J-domain"/>
    <property type="match status" value="1"/>
</dbReference>
<dbReference type="CDD" id="cd06257">
    <property type="entry name" value="DnaJ"/>
    <property type="match status" value="1"/>
</dbReference>
<evidence type="ECO:0000259" key="2">
    <source>
        <dbReference type="PROSITE" id="PS50076"/>
    </source>
</evidence>
<dbReference type="PROSITE" id="PS00636">
    <property type="entry name" value="DNAJ_1"/>
    <property type="match status" value="1"/>
</dbReference>
<feature type="compositionally biased region" description="Basic and acidic residues" evidence="1">
    <location>
        <begin position="210"/>
        <end position="241"/>
    </location>
</feature>
<feature type="region of interest" description="Disordered" evidence="1">
    <location>
        <begin position="196"/>
        <end position="241"/>
    </location>
</feature>
<dbReference type="InterPro" id="IPR043183">
    <property type="entry name" value="DNJB2/6-like"/>
</dbReference>
<dbReference type="PANTHER" id="PTHR45168">
    <property type="entry name" value="DNAJ HOMOLOG SUBFAMILY B MEMBER 2"/>
    <property type="match status" value="1"/>
</dbReference>
<dbReference type="PANTHER" id="PTHR45168:SF3">
    <property type="entry name" value="DNAJ HEAT SHOCK PROTEIN FAMILY (HSP40) MEMBER B2"/>
    <property type="match status" value="1"/>
</dbReference>
<dbReference type="Gene3D" id="1.10.287.110">
    <property type="entry name" value="DnaJ domain"/>
    <property type="match status" value="1"/>
</dbReference>
<dbReference type="Proteomes" id="UP000031512">
    <property type="component" value="Unassembled WGS sequence"/>
</dbReference>
<dbReference type="KEGG" id="beq:BEWA_037390"/>
<feature type="domain" description="J" evidence="2">
    <location>
        <begin position="7"/>
        <end position="73"/>
    </location>
</feature>
<dbReference type="STRING" id="1537102.L1LEU9"/>
<dbReference type="PRINTS" id="PR00625">
    <property type="entry name" value="JDOMAIN"/>
</dbReference>
<protein>
    <submittedName>
        <fullName evidence="3">DnaJ domain containing protein</fullName>
    </submittedName>
</protein>
<evidence type="ECO:0000256" key="1">
    <source>
        <dbReference type="SAM" id="MobiDB-lite"/>
    </source>
</evidence>
<dbReference type="PROSITE" id="PS50076">
    <property type="entry name" value="DNAJ_2"/>
    <property type="match status" value="1"/>
</dbReference>
<comment type="caution">
    <text evidence="3">The sequence shown here is derived from an EMBL/GenBank/DDBJ whole genome shotgun (WGS) entry which is preliminary data.</text>
</comment>
<dbReference type="GO" id="GO:0051082">
    <property type="term" value="F:unfolded protein binding"/>
    <property type="evidence" value="ECO:0007669"/>
    <property type="project" value="InterPro"/>
</dbReference>
<dbReference type="GeneID" id="15806626"/>
<sequence length="241" mass="27119">MSRDPSGYYKVLGVSPDASDATIKKQYRSLALKWHPDKNQNNKEKATEMFKKISQAYEVLSDREKRQRYDMYGDDGYGTEGFGHSGHSGFHGNFDFSDAQRIFQMVFGGRSPFGDMDMFFDDDFGSAMYGGTFGGRRKKNDFFGSFGSFPMFDGFGDGFSSSFVSQSFSSGSGNRGTMTSTSTTTTIVNNKKVTRTERVTTNPDGTVTRHVTEREEDGRGNVKTREFTDDTQQRLESHSRR</sequence>
<accession>L1LEU9</accession>
<name>L1LEU9_THEEQ</name>
<dbReference type="InterPro" id="IPR018253">
    <property type="entry name" value="DnaJ_domain_CS"/>
</dbReference>
<dbReference type="GO" id="GO:0030544">
    <property type="term" value="F:Hsp70 protein binding"/>
    <property type="evidence" value="ECO:0007669"/>
    <property type="project" value="InterPro"/>
</dbReference>
<dbReference type="InterPro" id="IPR036869">
    <property type="entry name" value="J_dom_sf"/>
</dbReference>
<reference evidence="3 4" key="1">
    <citation type="journal article" date="2012" name="BMC Genomics">
        <title>Comparative genomic analysis and phylogenetic position of Theileria equi.</title>
        <authorList>
            <person name="Kappmeyer L.S."/>
            <person name="Thiagarajan M."/>
            <person name="Herndon D.R."/>
            <person name="Ramsay J.D."/>
            <person name="Caler E."/>
            <person name="Djikeng A."/>
            <person name="Gillespie J.J."/>
            <person name="Lau A.O."/>
            <person name="Roalson E.H."/>
            <person name="Silva J.C."/>
            <person name="Silva M.G."/>
            <person name="Suarez C.E."/>
            <person name="Ueti M.W."/>
            <person name="Nene V.M."/>
            <person name="Mealey R.H."/>
            <person name="Knowles D.P."/>
            <person name="Brayton K.A."/>
        </authorList>
    </citation>
    <scope>NUCLEOTIDE SEQUENCE [LARGE SCALE GENOMIC DNA]</scope>
    <source>
        <strain evidence="3 4">WA</strain>
    </source>
</reference>
<dbReference type="SMART" id="SM00271">
    <property type="entry name" value="DnaJ"/>
    <property type="match status" value="1"/>
</dbReference>
<dbReference type="Pfam" id="PF00226">
    <property type="entry name" value="DnaJ"/>
    <property type="match status" value="1"/>
</dbReference>
<dbReference type="VEuPathDB" id="PiroplasmaDB:BEWA_037390"/>
<dbReference type="EMBL" id="ACOU01000002">
    <property type="protein sequence ID" value="EKX73703.1"/>
    <property type="molecule type" value="Genomic_DNA"/>
</dbReference>